<evidence type="ECO:0000313" key="9">
    <source>
        <dbReference type="Proteomes" id="UP000694568"/>
    </source>
</evidence>
<feature type="compositionally biased region" description="Polar residues" evidence="5">
    <location>
        <begin position="320"/>
        <end position="335"/>
    </location>
</feature>
<dbReference type="InterPro" id="IPR052068">
    <property type="entry name" value="GW182_domain"/>
</dbReference>
<dbReference type="GO" id="GO:0006417">
    <property type="term" value="P:regulation of translation"/>
    <property type="evidence" value="ECO:0007669"/>
    <property type="project" value="UniProtKB-KW"/>
</dbReference>
<feature type="compositionally biased region" description="Polar residues" evidence="5">
    <location>
        <begin position="37"/>
        <end position="46"/>
    </location>
</feature>
<dbReference type="GO" id="GO:0005654">
    <property type="term" value="C:nucleoplasm"/>
    <property type="evidence" value="ECO:0007669"/>
    <property type="project" value="TreeGrafter"/>
</dbReference>
<feature type="compositionally biased region" description="Polar residues" evidence="5">
    <location>
        <begin position="92"/>
        <end position="107"/>
    </location>
</feature>
<protein>
    <recommendedName>
        <fullName evidence="7">TNRC6 PABC binding domain-containing protein</fullName>
    </recommendedName>
</protein>
<dbReference type="Ensembl" id="ENSSLUT00000011615.1">
    <property type="protein sequence ID" value="ENSSLUP00000011226.1"/>
    <property type="gene ID" value="ENSSLUG00000005341.1"/>
</dbReference>
<dbReference type="GO" id="GO:0035195">
    <property type="term" value="P:miRNA-mediated post-transcriptional gene silencing"/>
    <property type="evidence" value="ECO:0007669"/>
    <property type="project" value="TreeGrafter"/>
</dbReference>
<dbReference type="PANTHER" id="PTHR13020">
    <property type="entry name" value="TRINUCLEOTIDE REPEAT-CONTAINING GENE 6"/>
    <property type="match status" value="1"/>
</dbReference>
<feature type="region of interest" description="Disordered" evidence="5">
    <location>
        <begin position="82"/>
        <end position="107"/>
    </location>
</feature>
<feature type="region of interest" description="Disordered" evidence="5">
    <location>
        <begin position="385"/>
        <end position="419"/>
    </location>
</feature>
<evidence type="ECO:0000256" key="3">
    <source>
        <dbReference type="ARBA" id="ARBA00022884"/>
    </source>
</evidence>
<feature type="signal peptide" evidence="6">
    <location>
        <begin position="1"/>
        <end position="18"/>
    </location>
</feature>
<dbReference type="PANTHER" id="PTHR13020:SF9">
    <property type="entry name" value="TRINUCLEOTIDE REPEAT-CONTAINING GENE 6C PROTEIN"/>
    <property type="match status" value="1"/>
</dbReference>
<dbReference type="Pfam" id="PF16608">
    <property type="entry name" value="TNRC6-PABC_bdg"/>
    <property type="match status" value="1"/>
</dbReference>
<keyword evidence="6" id="KW-0732">Signal</keyword>
<keyword evidence="9" id="KW-1185">Reference proteome</keyword>
<dbReference type="Gene3D" id="3.30.70.330">
    <property type="match status" value="1"/>
</dbReference>
<keyword evidence="4" id="KW-0943">RNA-mediated gene silencing</keyword>
<dbReference type="GO" id="GO:0000932">
    <property type="term" value="C:P-body"/>
    <property type="evidence" value="ECO:0007669"/>
    <property type="project" value="TreeGrafter"/>
</dbReference>
<reference evidence="8" key="2">
    <citation type="submission" date="2025-09" db="UniProtKB">
        <authorList>
            <consortium name="Ensembl"/>
        </authorList>
    </citation>
    <scope>IDENTIFICATION</scope>
</reference>
<evidence type="ECO:0000313" key="8">
    <source>
        <dbReference type="Ensembl" id="ENSSLUP00000011226.1"/>
    </source>
</evidence>
<keyword evidence="3" id="KW-0694">RNA-binding</keyword>
<sequence>MSHISIILISLFSGANLGLPGKPPQLEDSYSPYNIMSSSESPTSPLVTPDSWGQGKTSNDKMANGTNINWPPEFCPGVPWKGLQNIDPETDPNVTPGSVPSGPTINTNIQDVNRYLLRDRSSSPTSSQNEALPPSTDWPVSANLSLTLFHSGKLSEMKSTWSPGPISHNQGSLSHELWKVPQGPRSSNTAPSRPPPGLTNTKPSTWGGNSLGLAQGWSSSYTSGSLIVEYTVNNLSVCLLVSQIDGSTLRTLCMQHGPLITFHLNLTQGNAVVRYSSKDEAAKAQKSLHMCVLGNTTILAEFAGEEEVNRFFAQGQSLGGTTSWQATPGTNQTRMGGSGSGASHPIGHSPHWNNNNGSSSNSGGLGTGGAKTGGELLWGGVQQYSSLWGPPSGEEGRVMGSPTQINTLLPGDLLSGESM</sequence>
<dbReference type="GO" id="GO:0060213">
    <property type="term" value="P:positive regulation of nuclear-transcribed mRNA poly(A) tail shortening"/>
    <property type="evidence" value="ECO:0007669"/>
    <property type="project" value="TreeGrafter"/>
</dbReference>
<keyword evidence="2" id="KW-0810">Translation regulation</keyword>
<evidence type="ECO:0000256" key="6">
    <source>
        <dbReference type="SAM" id="SignalP"/>
    </source>
</evidence>
<comment type="similarity">
    <text evidence="1">Belongs to the GW182 family.</text>
</comment>
<dbReference type="GeneTree" id="ENSGT00940000157598"/>
<feature type="region of interest" description="Disordered" evidence="5">
    <location>
        <begin position="320"/>
        <end position="372"/>
    </location>
</feature>
<feature type="domain" description="TNRC6 PABC binding" evidence="7">
    <location>
        <begin position="26"/>
        <end position="225"/>
    </location>
</feature>
<dbReference type="GO" id="GO:0003723">
    <property type="term" value="F:RNA binding"/>
    <property type="evidence" value="ECO:0007669"/>
    <property type="project" value="UniProtKB-KW"/>
</dbReference>
<dbReference type="AlphaFoldDB" id="A0A8C9XI07"/>
<dbReference type="InterPro" id="IPR012677">
    <property type="entry name" value="Nucleotide-bd_a/b_plait_sf"/>
</dbReference>
<evidence type="ECO:0000256" key="2">
    <source>
        <dbReference type="ARBA" id="ARBA00022845"/>
    </source>
</evidence>
<feature type="region of interest" description="Disordered" evidence="5">
    <location>
        <begin position="178"/>
        <end position="206"/>
    </location>
</feature>
<dbReference type="InterPro" id="IPR032226">
    <property type="entry name" value="TNRC6_PABC-bd"/>
</dbReference>
<reference evidence="8" key="1">
    <citation type="submission" date="2025-08" db="UniProtKB">
        <authorList>
            <consortium name="Ensembl"/>
        </authorList>
    </citation>
    <scope>IDENTIFICATION</scope>
</reference>
<evidence type="ECO:0000256" key="1">
    <source>
        <dbReference type="ARBA" id="ARBA00007302"/>
    </source>
</evidence>
<feature type="compositionally biased region" description="Gly residues" evidence="5">
    <location>
        <begin position="363"/>
        <end position="372"/>
    </location>
</feature>
<feature type="compositionally biased region" description="Low complexity" evidence="5">
    <location>
        <begin position="353"/>
        <end position="362"/>
    </location>
</feature>
<dbReference type="FunFam" id="3.30.70.330:FF:000011">
    <property type="entry name" value="trinucleotide repeat-containing gene 6A protein-like"/>
    <property type="match status" value="1"/>
</dbReference>
<dbReference type="SUPFAM" id="SSF54928">
    <property type="entry name" value="RNA-binding domain, RBD"/>
    <property type="match status" value="1"/>
</dbReference>
<dbReference type="Proteomes" id="UP000694568">
    <property type="component" value="Unplaced"/>
</dbReference>
<name>A0A8C9XI07_SANLU</name>
<accession>A0A8C9XI07</accession>
<proteinExistence type="inferred from homology"/>
<organism evidence="8 9">
    <name type="scientific">Sander lucioperca</name>
    <name type="common">Pike-perch</name>
    <name type="synonym">Perca lucioperca</name>
    <dbReference type="NCBI Taxonomy" id="283035"/>
    <lineage>
        <taxon>Eukaryota</taxon>
        <taxon>Metazoa</taxon>
        <taxon>Chordata</taxon>
        <taxon>Craniata</taxon>
        <taxon>Vertebrata</taxon>
        <taxon>Euteleostomi</taxon>
        <taxon>Actinopterygii</taxon>
        <taxon>Neopterygii</taxon>
        <taxon>Teleostei</taxon>
        <taxon>Neoteleostei</taxon>
        <taxon>Acanthomorphata</taxon>
        <taxon>Eupercaria</taxon>
        <taxon>Perciformes</taxon>
        <taxon>Percoidei</taxon>
        <taxon>Percidae</taxon>
        <taxon>Luciopercinae</taxon>
        <taxon>Sander</taxon>
    </lineage>
</organism>
<evidence type="ECO:0000259" key="7">
    <source>
        <dbReference type="Pfam" id="PF16608"/>
    </source>
</evidence>
<evidence type="ECO:0000256" key="4">
    <source>
        <dbReference type="ARBA" id="ARBA00023158"/>
    </source>
</evidence>
<feature type="chain" id="PRO_5034189987" description="TNRC6 PABC binding domain-containing protein" evidence="6">
    <location>
        <begin position="19"/>
        <end position="419"/>
    </location>
</feature>
<dbReference type="InterPro" id="IPR035979">
    <property type="entry name" value="RBD_domain_sf"/>
</dbReference>
<evidence type="ECO:0000256" key="5">
    <source>
        <dbReference type="SAM" id="MobiDB-lite"/>
    </source>
</evidence>
<feature type="region of interest" description="Disordered" evidence="5">
    <location>
        <begin position="37"/>
        <end position="56"/>
    </location>
</feature>